<evidence type="ECO:0000313" key="3">
    <source>
        <dbReference type="Proteomes" id="UP000829476"/>
    </source>
</evidence>
<organism evidence="2 3">
    <name type="scientific">Zhouia spongiae</name>
    <dbReference type="NCBI Taxonomy" id="2202721"/>
    <lineage>
        <taxon>Bacteria</taxon>
        <taxon>Pseudomonadati</taxon>
        <taxon>Bacteroidota</taxon>
        <taxon>Flavobacteriia</taxon>
        <taxon>Flavobacteriales</taxon>
        <taxon>Flavobacteriaceae</taxon>
        <taxon>Zhouia</taxon>
    </lineage>
</organism>
<feature type="transmembrane region" description="Helical" evidence="1">
    <location>
        <begin position="7"/>
        <end position="24"/>
    </location>
</feature>
<feature type="transmembrane region" description="Helical" evidence="1">
    <location>
        <begin position="30"/>
        <end position="47"/>
    </location>
</feature>
<keyword evidence="1" id="KW-0812">Transmembrane</keyword>
<sequence>MWLIPNLIIALGLLIVSGVGFLAIKRNSYNWWYAIIGAVLISVLRYYETEFIQYMNQVFAS</sequence>
<dbReference type="EMBL" id="CP094326">
    <property type="protein sequence ID" value="UNY98878.1"/>
    <property type="molecule type" value="Genomic_DNA"/>
</dbReference>
<evidence type="ECO:0000313" key="2">
    <source>
        <dbReference type="EMBL" id="UNY98878.1"/>
    </source>
</evidence>
<dbReference type="RefSeq" id="WP_242937284.1">
    <property type="nucleotide sequence ID" value="NZ_CP094326.1"/>
</dbReference>
<reference evidence="2 3" key="1">
    <citation type="journal article" date="2018" name="Int. J. Syst. Evol. Microbiol.">
        <title>Zhouia spongiae sp. nov., isolated from a marine sponge.</title>
        <authorList>
            <person name="Zhuang L."/>
            <person name="Lin B."/>
            <person name="Qin F."/>
            <person name="Luo L."/>
        </authorList>
    </citation>
    <scope>NUCLEOTIDE SEQUENCE [LARGE SCALE GENOMIC DNA]</scope>
    <source>
        <strain evidence="2 3">HN-Y44</strain>
    </source>
</reference>
<proteinExistence type="predicted"/>
<keyword evidence="1" id="KW-1133">Transmembrane helix</keyword>
<dbReference type="Proteomes" id="UP000829476">
    <property type="component" value="Chromosome"/>
</dbReference>
<accession>A0ABY3YML2</accession>
<evidence type="ECO:0000256" key="1">
    <source>
        <dbReference type="SAM" id="Phobius"/>
    </source>
</evidence>
<keyword evidence="1" id="KW-0472">Membrane</keyword>
<name>A0ABY3YML2_9FLAO</name>
<protein>
    <submittedName>
        <fullName evidence="2">Uncharacterized protein</fullName>
    </submittedName>
</protein>
<gene>
    <name evidence="2" type="ORF">MQE36_00645</name>
</gene>
<keyword evidence="3" id="KW-1185">Reference proteome</keyword>